<evidence type="ECO:0000256" key="2">
    <source>
        <dbReference type="ARBA" id="ARBA00022692"/>
    </source>
</evidence>
<dbReference type="CDD" id="cd07042">
    <property type="entry name" value="STAS_SulP_like_sulfate_transporter"/>
    <property type="match status" value="1"/>
</dbReference>
<evidence type="ECO:0000256" key="3">
    <source>
        <dbReference type="ARBA" id="ARBA00022989"/>
    </source>
</evidence>
<feature type="transmembrane region" description="Helical" evidence="6">
    <location>
        <begin position="348"/>
        <end position="369"/>
    </location>
</feature>
<dbReference type="OrthoDB" id="409725at2759"/>
<gene>
    <name evidence="9" type="ORF">BN9_075760</name>
    <name evidence="10" type="ORF">BN9_103660</name>
</gene>
<dbReference type="GO" id="GO:0016020">
    <property type="term" value="C:membrane"/>
    <property type="evidence" value="ECO:0007669"/>
    <property type="project" value="UniProtKB-SubCell"/>
</dbReference>
<keyword evidence="2 6" id="KW-0812">Transmembrane</keyword>
<comment type="caution">
    <text evidence="9">The sequence shown here is derived from an EMBL/GenBank/DDBJ whole genome shotgun (WGS) entry which is preliminary data.</text>
</comment>
<evidence type="ECO:0000256" key="1">
    <source>
        <dbReference type="ARBA" id="ARBA00004141"/>
    </source>
</evidence>
<feature type="transmembrane region" description="Helical" evidence="6">
    <location>
        <begin position="560"/>
        <end position="578"/>
    </location>
</feature>
<proteinExistence type="predicted"/>
<dbReference type="InterPro" id="IPR014710">
    <property type="entry name" value="RmlC-like_jellyroll"/>
</dbReference>
<organism evidence="9 11">
    <name type="scientific">Albugo candida</name>
    <dbReference type="NCBI Taxonomy" id="65357"/>
    <lineage>
        <taxon>Eukaryota</taxon>
        <taxon>Sar</taxon>
        <taxon>Stramenopiles</taxon>
        <taxon>Oomycota</taxon>
        <taxon>Peronosporomycetes</taxon>
        <taxon>Albuginales</taxon>
        <taxon>Albuginaceae</taxon>
        <taxon>Albugo</taxon>
    </lineage>
</organism>
<dbReference type="STRING" id="65357.A0A024GIB1"/>
<dbReference type="CDD" id="cd00038">
    <property type="entry name" value="CAP_ED"/>
    <property type="match status" value="1"/>
</dbReference>
<comment type="subcellular location">
    <subcellularLocation>
        <location evidence="1">Membrane</location>
        <topology evidence="1">Multi-pass membrane protein</topology>
    </subcellularLocation>
</comment>
<feature type="transmembrane region" description="Helical" evidence="6">
    <location>
        <begin position="280"/>
        <end position="298"/>
    </location>
</feature>
<dbReference type="Pfam" id="PF01740">
    <property type="entry name" value="STAS"/>
    <property type="match status" value="1"/>
</dbReference>
<protein>
    <recommendedName>
        <fullName evidence="12">STAS domain-containing protein</fullName>
    </recommendedName>
</protein>
<feature type="transmembrane region" description="Helical" evidence="6">
    <location>
        <begin position="319"/>
        <end position="342"/>
    </location>
</feature>
<feature type="domain" description="STAS" evidence="8">
    <location>
        <begin position="607"/>
        <end position="794"/>
    </location>
</feature>
<dbReference type="Gene3D" id="2.60.120.10">
    <property type="entry name" value="Jelly Rolls"/>
    <property type="match status" value="1"/>
</dbReference>
<dbReference type="AlphaFoldDB" id="A0A024GIB1"/>
<feature type="transmembrane region" description="Helical" evidence="6">
    <location>
        <begin position="246"/>
        <end position="268"/>
    </location>
</feature>
<feature type="transmembrane region" description="Helical" evidence="6">
    <location>
        <begin position="450"/>
        <end position="471"/>
    </location>
</feature>
<evidence type="ECO:0000259" key="8">
    <source>
        <dbReference type="PROSITE" id="PS50801"/>
    </source>
</evidence>
<evidence type="ECO:0000259" key="7">
    <source>
        <dbReference type="PROSITE" id="PS50042"/>
    </source>
</evidence>
<dbReference type="EMBL" id="CAIX01000273">
    <property type="protein sequence ID" value="CCI49112.1"/>
    <property type="molecule type" value="Genomic_DNA"/>
</dbReference>
<dbReference type="Pfam" id="PF00916">
    <property type="entry name" value="Sulfate_transp"/>
    <property type="match status" value="1"/>
</dbReference>
<dbReference type="PROSITE" id="PS50042">
    <property type="entry name" value="CNMP_BINDING_3"/>
    <property type="match status" value="1"/>
</dbReference>
<evidence type="ECO:0000256" key="5">
    <source>
        <dbReference type="SAM" id="MobiDB-lite"/>
    </source>
</evidence>
<dbReference type="PROSITE" id="PS50801">
    <property type="entry name" value="STAS"/>
    <property type="match status" value="1"/>
</dbReference>
<evidence type="ECO:0008006" key="12">
    <source>
        <dbReference type="Google" id="ProtNLM"/>
    </source>
</evidence>
<keyword evidence="4 6" id="KW-0472">Membrane</keyword>
<dbReference type="EMBL" id="CAIX01000134">
    <property type="protein sequence ID" value="CCI46633.1"/>
    <property type="molecule type" value="Genomic_DNA"/>
</dbReference>
<sequence>MDSVGATARTPRLRRSMIRAGTPAVIEVCTPSARASRFSGSSHGYGATGSGRLLRPSRLDTLDFMLPVLHVDSAASTGNKHSKNLHGSYAIKKTPRHSYDFTKKSSLAHSSDAMMTTHEKESSFLLSTTEENNAQDDPSSLASWKDQIVRTTLYGVMNTVILVPLMISFAQIIFRDSAFRPYMSELIKLVMTSAAIHQFCFTLKSSLSFAVGQVQDAGLIFLSAMATSIVNGLEKSSGIGKVEPQRLLATTLLTLAASTALLGIALIITGKLKLASFVQYLPMPVVGGYLAFIGFYCLEAGLSMMSGQVINGIIDWPKLLNAESLILIAPGLLSGIAIFFVLSRYEHVMILPTSMASILVIFYLSLALTGTSLEQARLKGWVSPLPATSASIFDIYQMFDYHYVDTSQTMTQIPTWIAMYFVVAFSSSLDVAAIEMALGTPLDYNHELQIVGWSNLISGIAGGFTGSYIFSQTIFTLRANLQSRLVGTVVCGFELILVLCPFSIIAYVPKVFFGALQTLIAADLMVEYMWHARHKMLLQEYIVVWLTFMMTCVYDLKFGIIAGIIVAGFNFIYSYITVSTVRRVMKRSHVERDLRERELLQRTHLAIVTLELDGFLFFGSSVKIMEEVRRHVLVNASEPTVAPIMCSPAFPTNGSFLTTVFQYEPPLISMRNASTFETTDDLRTLDDHEEYNTCSQPKMYDQLAMRPVRTRFFILDFERVRGVDATAIRSCIKATKQLLAQHGILLIFASLQHDVEQLLHAHDILDDEYEVAFGSTKRVSTLAFDTLDKALEWCEDELLAEQGVIPLSEVAEIENDGRCAIQLLDTLLPKVTPKHSVKVEASKSTSDSSETDEEDQGQIKEDSVQEVNLSAILTQDIAAYYIESRHHVAGEQVYQVGSPVDGIYFIGLGKVDVFLPSKLHESMGPGFRGKRRIQRVCQGGILGVAEMMLHKRYQFTAEAKADTLLLFLSKVKFEEMKIRHPTIASRFQQAMMQTLARTVLEANIADN</sequence>
<dbReference type="InterPro" id="IPR002645">
    <property type="entry name" value="STAS_dom"/>
</dbReference>
<evidence type="ECO:0000256" key="4">
    <source>
        <dbReference type="ARBA" id="ARBA00023136"/>
    </source>
</evidence>
<feature type="domain" description="Cyclic nucleotide-binding" evidence="7">
    <location>
        <begin position="882"/>
        <end position="994"/>
    </location>
</feature>
<feature type="transmembrane region" description="Helical" evidence="6">
    <location>
        <begin position="217"/>
        <end position="234"/>
    </location>
</feature>
<feature type="region of interest" description="Disordered" evidence="5">
    <location>
        <begin position="838"/>
        <end position="861"/>
    </location>
</feature>
<dbReference type="InterPro" id="IPR036513">
    <property type="entry name" value="STAS_dom_sf"/>
</dbReference>
<dbReference type="InterPro" id="IPR011547">
    <property type="entry name" value="SLC26A/SulP_dom"/>
</dbReference>
<dbReference type="PANTHER" id="PTHR43310">
    <property type="entry name" value="SULFATE TRANSPORTER YBAR-RELATED"/>
    <property type="match status" value="1"/>
</dbReference>
<evidence type="ECO:0000313" key="9">
    <source>
        <dbReference type="EMBL" id="CCI46633.1"/>
    </source>
</evidence>
<dbReference type="InParanoid" id="A0A024GIB1"/>
<feature type="transmembrane region" description="Helical" evidence="6">
    <location>
        <begin position="417"/>
        <end position="438"/>
    </location>
</feature>
<feature type="transmembrane region" description="Helical" evidence="6">
    <location>
        <begin position="483"/>
        <end position="505"/>
    </location>
</feature>
<name>A0A024GIB1_9STRA</name>
<dbReference type="Proteomes" id="UP000053237">
    <property type="component" value="Unassembled WGS sequence"/>
</dbReference>
<dbReference type="Gene3D" id="3.30.750.24">
    <property type="entry name" value="STAS domain"/>
    <property type="match status" value="1"/>
</dbReference>
<dbReference type="SUPFAM" id="SSF52091">
    <property type="entry name" value="SpoIIaa-like"/>
    <property type="match status" value="1"/>
</dbReference>
<feature type="transmembrane region" description="Helical" evidence="6">
    <location>
        <begin position="511"/>
        <end position="530"/>
    </location>
</feature>
<accession>A0A024GIB1</accession>
<feature type="transmembrane region" description="Helical" evidence="6">
    <location>
        <begin position="153"/>
        <end position="174"/>
    </location>
</feature>
<reference evidence="9 11" key="1">
    <citation type="submission" date="2012-05" db="EMBL/GenBank/DDBJ databases">
        <title>Recombination and specialization in a pathogen metapopulation.</title>
        <authorList>
            <person name="Gardiner A."/>
            <person name="Kemen E."/>
            <person name="Schultz-Larsen T."/>
            <person name="MacLean D."/>
            <person name="Van Oosterhout C."/>
            <person name="Jones J.D.G."/>
        </authorList>
    </citation>
    <scope>NUCLEOTIDE SEQUENCE [LARGE SCALE GENOMIC DNA]</scope>
    <source>
        <strain evidence="9 11">Ac Nc2</strain>
    </source>
</reference>
<evidence type="ECO:0000313" key="10">
    <source>
        <dbReference type="EMBL" id="CCI49112.1"/>
    </source>
</evidence>
<evidence type="ECO:0000313" key="11">
    <source>
        <dbReference type="Proteomes" id="UP000053237"/>
    </source>
</evidence>
<keyword evidence="3 6" id="KW-1133">Transmembrane helix</keyword>
<dbReference type="Pfam" id="PF00027">
    <property type="entry name" value="cNMP_binding"/>
    <property type="match status" value="1"/>
</dbReference>
<evidence type="ECO:0000256" key="6">
    <source>
        <dbReference type="SAM" id="Phobius"/>
    </source>
</evidence>
<dbReference type="InterPro" id="IPR052706">
    <property type="entry name" value="Membrane-Transporter-like"/>
</dbReference>
<dbReference type="SUPFAM" id="SSF51206">
    <property type="entry name" value="cAMP-binding domain-like"/>
    <property type="match status" value="1"/>
</dbReference>
<dbReference type="InterPro" id="IPR000595">
    <property type="entry name" value="cNMP-bd_dom"/>
</dbReference>
<dbReference type="InterPro" id="IPR018490">
    <property type="entry name" value="cNMP-bd_dom_sf"/>
</dbReference>
<keyword evidence="11" id="KW-1185">Reference proteome</keyword>
<dbReference type="PANTHER" id="PTHR43310:SF2">
    <property type="entry name" value="SLC26A_SULP TRANSPORTER DOMAIN-CONTAINING PROTEIN"/>
    <property type="match status" value="1"/>
</dbReference>